<protein>
    <recommendedName>
        <fullName evidence="12">L-dopachrome isomerase</fullName>
        <ecNumber evidence="9">5.3.2.1</ecNumber>
        <ecNumber evidence="8">5.3.3.12</ecNumber>
    </recommendedName>
    <alternativeName>
        <fullName evidence="10">L-dopachrome tautomerase</fullName>
    </alternativeName>
    <alternativeName>
        <fullName evidence="11">Phenylpyruvate tautomerase</fullName>
    </alternativeName>
</protein>
<reference evidence="13 14" key="1">
    <citation type="submission" date="2020-08" db="EMBL/GenBank/DDBJ databases">
        <authorList>
            <person name="Hejnol A."/>
        </authorList>
    </citation>
    <scope>NUCLEOTIDE SEQUENCE [LARGE SCALE GENOMIC DNA]</scope>
</reference>
<comment type="subcellular location">
    <subcellularLocation>
        <location evidence="1">Secreted</location>
    </subcellularLocation>
</comment>
<evidence type="ECO:0000256" key="5">
    <source>
        <dbReference type="ARBA" id="ARBA00023235"/>
    </source>
</evidence>
<keyword evidence="14" id="KW-1185">Reference proteome</keyword>
<dbReference type="InterPro" id="IPR014347">
    <property type="entry name" value="Tautomerase/MIF_sf"/>
</dbReference>
<dbReference type="EMBL" id="CAJFCJ010000011">
    <property type="protein sequence ID" value="CAD5119804.1"/>
    <property type="molecule type" value="Genomic_DNA"/>
</dbReference>
<evidence type="ECO:0000256" key="4">
    <source>
        <dbReference type="ARBA" id="ARBA00022525"/>
    </source>
</evidence>
<dbReference type="InterPro" id="IPR001398">
    <property type="entry name" value="Macrophage_inhib_fac"/>
</dbReference>
<dbReference type="PANTHER" id="PTHR11954">
    <property type="entry name" value="D-DOPACHROME DECARBOXYLASE"/>
    <property type="match status" value="1"/>
</dbReference>
<evidence type="ECO:0000256" key="11">
    <source>
        <dbReference type="ARBA" id="ARBA00041912"/>
    </source>
</evidence>
<dbReference type="Pfam" id="PF01187">
    <property type="entry name" value="MIF"/>
    <property type="match status" value="1"/>
</dbReference>
<dbReference type="AlphaFoldDB" id="A0A7I8VZ48"/>
<dbReference type="EC" id="5.3.2.1" evidence="9"/>
<dbReference type="Gene3D" id="3.30.429.10">
    <property type="entry name" value="Macrophage Migration Inhibitory Factor"/>
    <property type="match status" value="1"/>
</dbReference>
<keyword evidence="4" id="KW-0964">Secreted</keyword>
<evidence type="ECO:0000256" key="10">
    <source>
        <dbReference type="ARBA" id="ARBA00041631"/>
    </source>
</evidence>
<evidence type="ECO:0000256" key="12">
    <source>
        <dbReference type="ARBA" id="ARBA00042730"/>
    </source>
</evidence>
<evidence type="ECO:0000256" key="2">
    <source>
        <dbReference type="ARBA" id="ARBA00005851"/>
    </source>
</evidence>
<sequence length="114" mass="12709">MPLCEINTNVKNVPDDFLQNCSKVIAETLGKPITYVCVEVNTGKQMTFGATNEPCAIVKVASAGKISLEENKQHARNITQFITNSLGIADDRFYVLFEDLKRENVAFKNRILAE</sequence>
<dbReference type="GO" id="GO:0005615">
    <property type="term" value="C:extracellular space"/>
    <property type="evidence" value="ECO:0007669"/>
    <property type="project" value="UniProtKB-KW"/>
</dbReference>
<dbReference type="Proteomes" id="UP000549394">
    <property type="component" value="Unassembled WGS sequence"/>
</dbReference>
<dbReference type="GO" id="GO:0004167">
    <property type="term" value="F:dopachrome isomerase activity"/>
    <property type="evidence" value="ECO:0007669"/>
    <property type="project" value="UniProtKB-EC"/>
</dbReference>
<dbReference type="EC" id="5.3.3.12" evidence="8"/>
<evidence type="ECO:0000256" key="6">
    <source>
        <dbReference type="ARBA" id="ARBA00036735"/>
    </source>
</evidence>
<keyword evidence="3" id="KW-0202">Cytokine</keyword>
<gene>
    <name evidence="13" type="ORF">DGYR_LOCUS7991</name>
</gene>
<name>A0A7I8VZ48_9ANNE</name>
<comment type="similarity">
    <text evidence="2">Belongs to the MIF family.</text>
</comment>
<evidence type="ECO:0000256" key="7">
    <source>
        <dbReference type="ARBA" id="ARBA00036823"/>
    </source>
</evidence>
<evidence type="ECO:0000313" key="14">
    <source>
        <dbReference type="Proteomes" id="UP000549394"/>
    </source>
</evidence>
<evidence type="ECO:0000256" key="9">
    <source>
        <dbReference type="ARBA" id="ARBA00039086"/>
    </source>
</evidence>
<proteinExistence type="inferred from homology"/>
<dbReference type="GO" id="GO:0050178">
    <property type="term" value="F:phenylpyruvate tautomerase activity"/>
    <property type="evidence" value="ECO:0007669"/>
    <property type="project" value="UniProtKB-EC"/>
</dbReference>
<evidence type="ECO:0000256" key="1">
    <source>
        <dbReference type="ARBA" id="ARBA00004613"/>
    </source>
</evidence>
<dbReference type="OrthoDB" id="255819at2759"/>
<dbReference type="SUPFAM" id="SSF55331">
    <property type="entry name" value="Tautomerase/MIF"/>
    <property type="match status" value="1"/>
</dbReference>
<evidence type="ECO:0000256" key="8">
    <source>
        <dbReference type="ARBA" id="ARBA00038932"/>
    </source>
</evidence>
<comment type="catalytic activity">
    <reaction evidence="7">
        <text>L-dopachrome = 5,6-dihydroxyindole-2-carboxylate</text>
        <dbReference type="Rhea" id="RHEA:13041"/>
        <dbReference type="ChEBI" id="CHEBI:16875"/>
        <dbReference type="ChEBI" id="CHEBI:57509"/>
        <dbReference type="EC" id="5.3.3.12"/>
    </reaction>
</comment>
<comment type="caution">
    <text evidence="13">The sequence shown here is derived from an EMBL/GenBank/DDBJ whole genome shotgun (WGS) entry which is preliminary data.</text>
</comment>
<dbReference type="PANTHER" id="PTHR11954:SF6">
    <property type="entry name" value="MACROPHAGE MIGRATION INHIBITORY FACTOR"/>
    <property type="match status" value="1"/>
</dbReference>
<comment type="catalytic activity">
    <reaction evidence="6">
        <text>3-phenylpyruvate = enol-phenylpyruvate</text>
        <dbReference type="Rhea" id="RHEA:17097"/>
        <dbReference type="ChEBI" id="CHEBI:16815"/>
        <dbReference type="ChEBI" id="CHEBI:18005"/>
        <dbReference type="EC" id="5.3.2.1"/>
    </reaction>
</comment>
<dbReference type="GO" id="GO:0005125">
    <property type="term" value="F:cytokine activity"/>
    <property type="evidence" value="ECO:0007669"/>
    <property type="project" value="UniProtKB-KW"/>
</dbReference>
<evidence type="ECO:0000256" key="3">
    <source>
        <dbReference type="ARBA" id="ARBA00022514"/>
    </source>
</evidence>
<evidence type="ECO:0000313" key="13">
    <source>
        <dbReference type="EMBL" id="CAD5119804.1"/>
    </source>
</evidence>
<organism evidence="13 14">
    <name type="scientific">Dimorphilus gyrociliatus</name>
    <dbReference type="NCBI Taxonomy" id="2664684"/>
    <lineage>
        <taxon>Eukaryota</taxon>
        <taxon>Metazoa</taxon>
        <taxon>Spiralia</taxon>
        <taxon>Lophotrochozoa</taxon>
        <taxon>Annelida</taxon>
        <taxon>Polychaeta</taxon>
        <taxon>Polychaeta incertae sedis</taxon>
        <taxon>Dinophilidae</taxon>
        <taxon>Dimorphilus</taxon>
    </lineage>
</organism>
<accession>A0A7I8VZ48</accession>
<keyword evidence="5" id="KW-0413">Isomerase</keyword>